<feature type="transmembrane region" description="Helical" evidence="6">
    <location>
        <begin position="282"/>
        <end position="300"/>
    </location>
</feature>
<dbReference type="Gene3D" id="1.20.81.30">
    <property type="entry name" value="Type II secretion system (T2SS), domain F"/>
    <property type="match status" value="1"/>
</dbReference>
<accession>A0A292YKP8</accession>
<dbReference type="EMBL" id="BDUF01000022">
    <property type="protein sequence ID" value="GAX89479.1"/>
    <property type="molecule type" value="Genomic_DNA"/>
</dbReference>
<protein>
    <submittedName>
        <fullName evidence="8">Membrane protein</fullName>
    </submittedName>
</protein>
<evidence type="ECO:0000256" key="6">
    <source>
        <dbReference type="SAM" id="Phobius"/>
    </source>
</evidence>
<evidence type="ECO:0000256" key="1">
    <source>
        <dbReference type="ARBA" id="ARBA00004651"/>
    </source>
</evidence>
<keyword evidence="3 6" id="KW-0812">Transmembrane</keyword>
<evidence type="ECO:0000256" key="5">
    <source>
        <dbReference type="ARBA" id="ARBA00023136"/>
    </source>
</evidence>
<dbReference type="InterPro" id="IPR018076">
    <property type="entry name" value="T2SS_GspF_dom"/>
</dbReference>
<evidence type="ECO:0000256" key="3">
    <source>
        <dbReference type="ARBA" id="ARBA00022692"/>
    </source>
</evidence>
<feature type="transmembrane region" description="Helical" evidence="6">
    <location>
        <begin position="251"/>
        <end position="270"/>
    </location>
</feature>
<dbReference type="AlphaFoldDB" id="A0A292YKP8"/>
<sequence>MLIALLVFLAVFSCLLSFAGFRSYRLKRRRLRTVITNLFNSDDARTNWLLQLAGRFDRSKIGQSAARELEQMHLTLSASDYYALLLLANVLFFWILHSILAVPILMALLLAVAAVAGGRRLFFQARKNRYVDMFNQQLPEACRLLGNSLRAGLTVTQGIQLLAKELPSPSKQEFQLINKELVLGNDLGHALESFQIRMNTRECHLFAGALSVQRQMGGNLYEVLHDMARTMEERALVQQSIRTMTAEAKSISYLLPLIPVILVAMINLLIDNFLVPLLTVPGILLTAAFLLVQIAAFAIIKKISNIQV</sequence>
<evidence type="ECO:0000256" key="4">
    <source>
        <dbReference type="ARBA" id="ARBA00022989"/>
    </source>
</evidence>
<feature type="transmembrane region" description="Helical" evidence="6">
    <location>
        <begin position="91"/>
        <end position="117"/>
    </location>
</feature>
<dbReference type="GO" id="GO:0005886">
    <property type="term" value="C:plasma membrane"/>
    <property type="evidence" value="ECO:0007669"/>
    <property type="project" value="UniProtKB-SubCell"/>
</dbReference>
<evidence type="ECO:0000313" key="9">
    <source>
        <dbReference type="Proteomes" id="UP000217785"/>
    </source>
</evidence>
<keyword evidence="4 6" id="KW-1133">Transmembrane helix</keyword>
<evidence type="ECO:0000256" key="2">
    <source>
        <dbReference type="ARBA" id="ARBA00022475"/>
    </source>
</evidence>
<dbReference type="PANTHER" id="PTHR35007">
    <property type="entry name" value="INTEGRAL MEMBRANE PROTEIN-RELATED"/>
    <property type="match status" value="1"/>
</dbReference>
<evidence type="ECO:0000313" key="8">
    <source>
        <dbReference type="EMBL" id="GAX89479.1"/>
    </source>
</evidence>
<proteinExistence type="predicted"/>
<dbReference type="InterPro" id="IPR042094">
    <property type="entry name" value="T2SS_GspF_sf"/>
</dbReference>
<keyword evidence="5 6" id="KW-0472">Membrane</keyword>
<organism evidence="8 9">
    <name type="scientific">Effusibacillus lacus</name>
    <dbReference type="NCBI Taxonomy" id="1348429"/>
    <lineage>
        <taxon>Bacteria</taxon>
        <taxon>Bacillati</taxon>
        <taxon>Bacillota</taxon>
        <taxon>Bacilli</taxon>
        <taxon>Bacillales</taxon>
        <taxon>Alicyclobacillaceae</taxon>
        <taxon>Effusibacillus</taxon>
    </lineage>
</organism>
<name>A0A292YKP8_9BACL</name>
<feature type="domain" description="Type II secretion system protein GspF" evidence="7">
    <location>
        <begin position="141"/>
        <end position="266"/>
    </location>
</feature>
<comment type="caution">
    <text evidence="8">The sequence shown here is derived from an EMBL/GenBank/DDBJ whole genome shotgun (WGS) entry which is preliminary data.</text>
</comment>
<dbReference type="Pfam" id="PF00482">
    <property type="entry name" value="T2SSF"/>
    <property type="match status" value="1"/>
</dbReference>
<comment type="subcellular location">
    <subcellularLocation>
        <location evidence="1">Cell membrane</location>
        <topology evidence="1">Multi-pass membrane protein</topology>
    </subcellularLocation>
</comment>
<reference evidence="9" key="1">
    <citation type="submission" date="2017-07" db="EMBL/GenBank/DDBJ databases">
        <title>Draft genome sequence of Effusibacillus lacus strain skLN1.</title>
        <authorList>
            <person name="Watanabe M."/>
            <person name="Kojima H."/>
            <person name="Fukui M."/>
        </authorList>
    </citation>
    <scope>NUCLEOTIDE SEQUENCE [LARGE SCALE GENOMIC DNA]</scope>
    <source>
        <strain evidence="9">skLN1</strain>
    </source>
</reference>
<dbReference type="Proteomes" id="UP000217785">
    <property type="component" value="Unassembled WGS sequence"/>
</dbReference>
<dbReference type="RefSeq" id="WP_165912608.1">
    <property type="nucleotide sequence ID" value="NZ_BDUF01000022.1"/>
</dbReference>
<dbReference type="PANTHER" id="PTHR35007:SF1">
    <property type="entry name" value="PILUS ASSEMBLY PROTEIN"/>
    <property type="match status" value="1"/>
</dbReference>
<keyword evidence="2" id="KW-1003">Cell membrane</keyword>
<keyword evidence="9" id="KW-1185">Reference proteome</keyword>
<evidence type="ECO:0000259" key="7">
    <source>
        <dbReference type="Pfam" id="PF00482"/>
    </source>
</evidence>